<dbReference type="EMBL" id="CP138203">
    <property type="protein sequence ID" value="WPC74354.1"/>
    <property type="molecule type" value="Genomic_DNA"/>
</dbReference>
<feature type="signal peptide" evidence="1">
    <location>
        <begin position="1"/>
        <end position="22"/>
    </location>
</feature>
<accession>A0ABZ0QD13</accession>
<evidence type="ECO:0000256" key="1">
    <source>
        <dbReference type="SAM" id="SignalP"/>
    </source>
</evidence>
<feature type="chain" id="PRO_5045073131" description="HEAT repeat domain-containing protein" evidence="1">
    <location>
        <begin position="23"/>
        <end position="327"/>
    </location>
</feature>
<dbReference type="RefSeq" id="WP_261894508.1">
    <property type="nucleotide sequence ID" value="NZ_AP024895.1"/>
</dbReference>
<evidence type="ECO:0008006" key="4">
    <source>
        <dbReference type="Google" id="ProtNLM"/>
    </source>
</evidence>
<evidence type="ECO:0000313" key="3">
    <source>
        <dbReference type="Proteomes" id="UP001304071"/>
    </source>
</evidence>
<gene>
    <name evidence="2" type="ORF">R8Z52_03570</name>
</gene>
<sequence length="327" mass="37100">MQQGMLCSLLLSLALYTGSASAVDMSTTEQQYLLQDVTLQHKVDQLYDYAIQDNIDALNFALQRLALPQQEAARFLLFQKMEQQGLSLSSSLVDFVQLQNRILPVYQITEKGDGYEFSVPAFNYSSIGLRLLKHWKQDQRAVDFVLRAELKELNLKEWLSGSESLSHEKLLIQELDRLSVGAIQALVNQLTNVKVTSWLPSSAVMVRLAQISQNQEIYKLLWLMRADSAIESELDRLSKRHDKFAISQLMLAAQNPRLKDQAIRDLAQINPMSEEVKTFLVGRLSDDDDVVSVASTLVEQGQQSWLQELLDSNKQVKANAIMQVLNR</sequence>
<proteinExistence type="predicted"/>
<protein>
    <recommendedName>
        <fullName evidence="4">HEAT repeat domain-containing protein</fullName>
    </recommendedName>
</protein>
<keyword evidence="3" id="KW-1185">Reference proteome</keyword>
<keyword evidence="1" id="KW-0732">Signal</keyword>
<reference evidence="2 3" key="1">
    <citation type="submission" date="2023-11" db="EMBL/GenBank/DDBJ databases">
        <title>Plant-associative lifestyle of Vibrio porteresiae and its evolutionary dynamics.</title>
        <authorList>
            <person name="Rameshkumar N."/>
            <person name="Kirti K."/>
        </authorList>
    </citation>
    <scope>NUCLEOTIDE SEQUENCE [LARGE SCALE GENOMIC DNA]</scope>
    <source>
        <strain evidence="2 3">MSSRF30</strain>
    </source>
</reference>
<evidence type="ECO:0000313" key="2">
    <source>
        <dbReference type="EMBL" id="WPC74354.1"/>
    </source>
</evidence>
<dbReference type="Proteomes" id="UP001304071">
    <property type="component" value="Chromosome 1"/>
</dbReference>
<organism evidence="2 3">
    <name type="scientific">Vibrio porteresiae DSM 19223</name>
    <dbReference type="NCBI Taxonomy" id="1123496"/>
    <lineage>
        <taxon>Bacteria</taxon>
        <taxon>Pseudomonadati</taxon>
        <taxon>Pseudomonadota</taxon>
        <taxon>Gammaproteobacteria</taxon>
        <taxon>Vibrionales</taxon>
        <taxon>Vibrionaceae</taxon>
        <taxon>Vibrio</taxon>
    </lineage>
</organism>
<name>A0ABZ0QD13_9VIBR</name>